<dbReference type="AlphaFoldDB" id="H0EN99"/>
<dbReference type="EMBL" id="AGUE01000101">
    <property type="protein sequence ID" value="EHL00020.1"/>
    <property type="molecule type" value="Genomic_DNA"/>
</dbReference>
<dbReference type="HOGENOM" id="CLU_2158673_0_0_1"/>
<protein>
    <submittedName>
        <fullName evidence="2">Uncharacterized protein</fullName>
    </submittedName>
</protein>
<keyword evidence="3" id="KW-1185">Reference proteome</keyword>
<evidence type="ECO:0000256" key="1">
    <source>
        <dbReference type="SAM" id="MobiDB-lite"/>
    </source>
</evidence>
<organism evidence="2 3">
    <name type="scientific">Glarea lozoyensis (strain ATCC 74030 / MF5533)</name>
    <dbReference type="NCBI Taxonomy" id="1104152"/>
    <lineage>
        <taxon>Eukaryota</taxon>
        <taxon>Fungi</taxon>
        <taxon>Dikarya</taxon>
        <taxon>Ascomycota</taxon>
        <taxon>Pezizomycotina</taxon>
        <taxon>Leotiomycetes</taxon>
        <taxon>Helotiales</taxon>
        <taxon>Helotiaceae</taxon>
        <taxon>Glarea</taxon>
    </lineage>
</organism>
<accession>H0EN99</accession>
<reference evidence="2 3" key="1">
    <citation type="journal article" date="2012" name="Eukaryot. Cell">
        <title>Genome sequence of the fungus Glarea lozoyensis: the first genome sequence of a species from the Helotiaceae family.</title>
        <authorList>
            <person name="Youssar L."/>
            <person name="Gruening B.A."/>
            <person name="Erxleben A."/>
            <person name="Guenther S."/>
            <person name="Huettel W."/>
        </authorList>
    </citation>
    <scope>NUCLEOTIDE SEQUENCE [LARGE SCALE GENOMIC DNA]</scope>
    <source>
        <strain evidence="3">ATCC 74030 / MF5533</strain>
    </source>
</reference>
<dbReference type="InParanoid" id="H0EN99"/>
<gene>
    <name evidence="2" type="ORF">M7I_4102</name>
</gene>
<proteinExistence type="predicted"/>
<evidence type="ECO:0000313" key="3">
    <source>
        <dbReference type="Proteomes" id="UP000005446"/>
    </source>
</evidence>
<evidence type="ECO:0000313" key="2">
    <source>
        <dbReference type="EMBL" id="EHL00020.1"/>
    </source>
</evidence>
<name>H0EN99_GLAL7</name>
<comment type="caution">
    <text evidence="2">The sequence shown here is derived from an EMBL/GenBank/DDBJ whole genome shotgun (WGS) entry which is preliminary data.</text>
</comment>
<dbReference type="Proteomes" id="UP000005446">
    <property type="component" value="Unassembled WGS sequence"/>
</dbReference>
<feature type="region of interest" description="Disordered" evidence="1">
    <location>
        <begin position="55"/>
        <end position="77"/>
    </location>
</feature>
<sequence length="111" mass="12252">MALPSAASAPFPIPLEGWLVDTERTRMGISGSRLEKARGPRLALPCVLQVVSAPPRCQRKPTPHSQRARPERPFPERQQILHNACPFAMSWELSMHTSSPSQIVFGASQDP</sequence>